<dbReference type="EMBL" id="JBHTLY010000002">
    <property type="protein sequence ID" value="MFD1201625.1"/>
    <property type="molecule type" value="Genomic_DNA"/>
</dbReference>
<proteinExistence type="inferred from homology"/>
<feature type="transmembrane region" description="Helical" evidence="3">
    <location>
        <begin position="284"/>
        <end position="307"/>
    </location>
</feature>
<feature type="transmembrane region" description="Helical" evidence="3">
    <location>
        <begin position="144"/>
        <end position="161"/>
    </location>
</feature>
<feature type="region of interest" description="Disordered" evidence="2">
    <location>
        <begin position="1"/>
        <end position="22"/>
    </location>
</feature>
<gene>
    <name evidence="5" type="ORF">ACFQ3U_06955</name>
</gene>
<feature type="transmembrane region" description="Helical" evidence="3">
    <location>
        <begin position="103"/>
        <end position="124"/>
    </location>
</feature>
<evidence type="ECO:0000313" key="5">
    <source>
        <dbReference type="EMBL" id="MFD1201625.1"/>
    </source>
</evidence>
<name>A0ABW3TLQ8_9MICO</name>
<keyword evidence="3" id="KW-1133">Transmembrane helix</keyword>
<comment type="similarity">
    <text evidence="1">Belongs to the CapA family.</text>
</comment>
<dbReference type="PANTHER" id="PTHR33393:SF11">
    <property type="entry name" value="POLYGLUTAMINE SYNTHESIS ACCESSORY PROTEIN RV0574C-RELATED"/>
    <property type="match status" value="1"/>
</dbReference>
<feature type="transmembrane region" description="Helical" evidence="3">
    <location>
        <begin position="225"/>
        <end position="245"/>
    </location>
</feature>
<feature type="transmembrane region" description="Helical" evidence="3">
    <location>
        <begin position="380"/>
        <end position="402"/>
    </location>
</feature>
<dbReference type="Proteomes" id="UP001597181">
    <property type="component" value="Unassembled WGS sequence"/>
</dbReference>
<evidence type="ECO:0000256" key="2">
    <source>
        <dbReference type="SAM" id="MobiDB-lite"/>
    </source>
</evidence>
<feature type="transmembrane region" description="Helical" evidence="3">
    <location>
        <begin position="319"/>
        <end position="340"/>
    </location>
</feature>
<dbReference type="InterPro" id="IPR002656">
    <property type="entry name" value="Acyl_transf_3_dom"/>
</dbReference>
<keyword evidence="6" id="KW-1185">Reference proteome</keyword>
<keyword evidence="3" id="KW-0812">Transmembrane</keyword>
<dbReference type="SUPFAM" id="SSF56300">
    <property type="entry name" value="Metallo-dependent phosphatases"/>
    <property type="match status" value="1"/>
</dbReference>
<comment type="caution">
    <text evidence="5">The sequence shown here is derived from an EMBL/GenBank/DDBJ whole genome shotgun (WGS) entry which is preliminary data.</text>
</comment>
<keyword evidence="3" id="KW-0472">Membrane</keyword>
<feature type="transmembrane region" description="Helical" evidence="3">
    <location>
        <begin position="168"/>
        <end position="189"/>
    </location>
</feature>
<dbReference type="Pfam" id="PF01757">
    <property type="entry name" value="Acyl_transf_3"/>
    <property type="match status" value="1"/>
</dbReference>
<evidence type="ECO:0000313" key="6">
    <source>
        <dbReference type="Proteomes" id="UP001597181"/>
    </source>
</evidence>
<sequence>MPRVVVSAPLSASQPPKSPDSPPKLAWIDTAKGLLIVLVVLWHVVMKTYLEIDWRVGLPIPGVWGFVNDFAYPVRMPVFFVVSGLLAANAVARPWHAVLRGRVIRFVYLYLLWSLIHMVTMWAFPDFPTLVPRSLAEFVEAVTISPPNTWYLYALALYFVIVKLLRRLPGWLVLVLAALPAIAVAAGLVDVVSNRGSLISNLVFFVVGVQFAAQIKGVGARRRPIIALTAVLAYTACFAAMRLAHAEAVPGVWLFVSLVGVGAGLALAPVLAGIDRVGPALGWLGTRTLAVYVIHMPLLALVDSVLVEPLSESRIAVQLVAAVALPIVLTGIIVIASVWLGELCTRDGLTWLFDLPRGHRASRDARSAGGHGRISYRTPVAVAIMILIGVGGAGATAVPSAVSDPPRYAAARPGEVSIGAVGDMLLYSAEQGVPAGGGSAYFDGVRHWFSDDLVTGNLEQAITADTGHGKCGTHADCFAFRSDPAAAQLFNGFDVLNLANNHSRDFGQAGYDNTRAALAAAGVRTVGDRNEISYSAIGDTVVALVGFAPYDGFNRPTNLRHVKKVVRAAAEWADIVVVQAHIGAEGKGADVVRPGIEMMYGENRGDPVAFAHAAVDAGADLVLGHGPHVLRGLEFYRGRLIAYSLGNFGGGGVFGRDPATRFGAYVSVRLRADGSFAGGEVRSVRFDYEGGTPVPDPGGEAAALMSERGQRDFGANAAVIDGAGSIAER</sequence>
<dbReference type="InterPro" id="IPR019079">
    <property type="entry name" value="Capsule_synth_CapA"/>
</dbReference>
<reference evidence="6" key="1">
    <citation type="journal article" date="2019" name="Int. J. Syst. Evol. Microbiol.">
        <title>The Global Catalogue of Microorganisms (GCM) 10K type strain sequencing project: providing services to taxonomists for standard genome sequencing and annotation.</title>
        <authorList>
            <consortium name="The Broad Institute Genomics Platform"/>
            <consortium name="The Broad Institute Genome Sequencing Center for Infectious Disease"/>
            <person name="Wu L."/>
            <person name="Ma J."/>
        </authorList>
    </citation>
    <scope>NUCLEOTIDE SEQUENCE [LARGE SCALE GENOMIC DNA]</scope>
    <source>
        <strain evidence="6">CCUG 50213</strain>
    </source>
</reference>
<dbReference type="InterPro" id="IPR029052">
    <property type="entry name" value="Metallo-depent_PP-like"/>
</dbReference>
<dbReference type="PANTHER" id="PTHR33393">
    <property type="entry name" value="POLYGLUTAMINE SYNTHESIS ACCESSORY PROTEIN RV0574C-RELATED"/>
    <property type="match status" value="1"/>
</dbReference>
<protein>
    <submittedName>
        <fullName evidence="5">CapA family protein</fullName>
    </submittedName>
</protein>
<dbReference type="Pfam" id="PF09587">
    <property type="entry name" value="PGA_cap"/>
    <property type="match status" value="1"/>
</dbReference>
<organism evidence="5 6">
    <name type="scientific">Leucobacter albus</name>
    <dbReference type="NCBI Taxonomy" id="272210"/>
    <lineage>
        <taxon>Bacteria</taxon>
        <taxon>Bacillati</taxon>
        <taxon>Actinomycetota</taxon>
        <taxon>Actinomycetes</taxon>
        <taxon>Micrococcales</taxon>
        <taxon>Microbacteriaceae</taxon>
        <taxon>Leucobacter</taxon>
    </lineage>
</organism>
<evidence type="ECO:0000256" key="1">
    <source>
        <dbReference type="ARBA" id="ARBA00005662"/>
    </source>
</evidence>
<feature type="transmembrane region" description="Helical" evidence="3">
    <location>
        <begin position="195"/>
        <end position="213"/>
    </location>
</feature>
<dbReference type="InterPro" id="IPR052169">
    <property type="entry name" value="CW_Biosynth-Accessory"/>
</dbReference>
<dbReference type="SMART" id="SM00854">
    <property type="entry name" value="PGA_cap"/>
    <property type="match status" value="1"/>
</dbReference>
<accession>A0ABW3TLQ8</accession>
<evidence type="ECO:0000256" key="3">
    <source>
        <dbReference type="SAM" id="Phobius"/>
    </source>
</evidence>
<feature type="transmembrane region" description="Helical" evidence="3">
    <location>
        <begin position="70"/>
        <end position="91"/>
    </location>
</feature>
<feature type="transmembrane region" description="Helical" evidence="3">
    <location>
        <begin position="251"/>
        <end position="272"/>
    </location>
</feature>
<feature type="transmembrane region" description="Helical" evidence="3">
    <location>
        <begin position="33"/>
        <end position="50"/>
    </location>
</feature>
<dbReference type="RefSeq" id="WP_343957870.1">
    <property type="nucleotide sequence ID" value="NZ_BAAAKZ010000002.1"/>
</dbReference>
<feature type="domain" description="Capsule synthesis protein CapA" evidence="4">
    <location>
        <begin position="417"/>
        <end position="652"/>
    </location>
</feature>
<evidence type="ECO:0000259" key="4">
    <source>
        <dbReference type="SMART" id="SM00854"/>
    </source>
</evidence>